<protein>
    <recommendedName>
        <fullName evidence="11">1,6-anhydro-N-acetylmuramyl-L-alanine amidase AmpD</fullName>
        <ecNumber evidence="5">3.5.1.28</ecNumber>
    </recommendedName>
    <alternativeName>
        <fullName evidence="12">N-acetylmuramoyl-L-alanine amidase</fullName>
    </alternativeName>
</protein>
<dbReference type="NCBIfam" id="NF008758">
    <property type="entry name" value="PRK11789.1"/>
    <property type="match status" value="1"/>
</dbReference>
<keyword evidence="10" id="KW-0961">Cell wall biogenesis/degradation</keyword>
<dbReference type="InterPro" id="IPR002502">
    <property type="entry name" value="Amidase_domain"/>
</dbReference>
<dbReference type="RefSeq" id="WP_092023412.1">
    <property type="nucleotide sequence ID" value="NZ_FOUE01000004.1"/>
</dbReference>
<dbReference type="Gene3D" id="3.40.80.10">
    <property type="entry name" value="Peptidoglycan recognition protein-like"/>
    <property type="match status" value="1"/>
</dbReference>
<dbReference type="Pfam" id="PF01510">
    <property type="entry name" value="Amidase_2"/>
    <property type="match status" value="1"/>
</dbReference>
<dbReference type="PANTHER" id="PTHR30417:SF4">
    <property type="entry name" value="1,6-ANHYDRO-N-ACETYLMURAMYL-L-ALANINE AMIDASE AMPD"/>
    <property type="match status" value="1"/>
</dbReference>
<keyword evidence="8" id="KW-0378">Hydrolase</keyword>
<evidence type="ECO:0000256" key="10">
    <source>
        <dbReference type="ARBA" id="ARBA00023316"/>
    </source>
</evidence>
<dbReference type="PANTHER" id="PTHR30417">
    <property type="entry name" value="N-ACETYLMURAMOYL-L-ALANINE AMIDASE AMID"/>
    <property type="match status" value="1"/>
</dbReference>
<evidence type="ECO:0000256" key="6">
    <source>
        <dbReference type="ARBA" id="ARBA00022490"/>
    </source>
</evidence>
<dbReference type="GO" id="GO:0005737">
    <property type="term" value="C:cytoplasm"/>
    <property type="evidence" value="ECO:0007669"/>
    <property type="project" value="UniProtKB-SubCell"/>
</dbReference>
<comment type="subcellular location">
    <subcellularLocation>
        <location evidence="3">Cytoplasm</location>
    </subcellularLocation>
</comment>
<reference evidence="15" key="1">
    <citation type="submission" date="2016-10" db="EMBL/GenBank/DDBJ databases">
        <authorList>
            <person name="Varghese N."/>
            <person name="Submissions S."/>
        </authorList>
    </citation>
    <scope>NUCLEOTIDE SEQUENCE [LARGE SCALE GENOMIC DNA]</scope>
    <source>
        <strain evidence="15">CGMCC 1.7061</strain>
    </source>
</reference>
<evidence type="ECO:0000256" key="11">
    <source>
        <dbReference type="ARBA" id="ARBA00039257"/>
    </source>
</evidence>
<dbReference type="InterPro" id="IPR051206">
    <property type="entry name" value="NAMLAA_amidase_2"/>
</dbReference>
<dbReference type="EMBL" id="FOUE01000004">
    <property type="protein sequence ID" value="SFM49888.1"/>
    <property type="molecule type" value="Genomic_DNA"/>
</dbReference>
<accession>A0A1I4RC75</accession>
<keyword evidence="6" id="KW-0963">Cytoplasm</keyword>
<dbReference type="GO" id="GO:0046872">
    <property type="term" value="F:metal ion binding"/>
    <property type="evidence" value="ECO:0007669"/>
    <property type="project" value="UniProtKB-KW"/>
</dbReference>
<organism evidence="14 15">
    <name type="scientific">Marinobacter zhejiangensis</name>
    <dbReference type="NCBI Taxonomy" id="488535"/>
    <lineage>
        <taxon>Bacteria</taxon>
        <taxon>Pseudomonadati</taxon>
        <taxon>Pseudomonadota</taxon>
        <taxon>Gammaproteobacteria</taxon>
        <taxon>Pseudomonadales</taxon>
        <taxon>Marinobacteraceae</taxon>
        <taxon>Marinobacter</taxon>
    </lineage>
</organism>
<dbReference type="SMART" id="SM00644">
    <property type="entry name" value="Ami_2"/>
    <property type="match status" value="1"/>
</dbReference>
<dbReference type="GO" id="GO:0071555">
    <property type="term" value="P:cell wall organization"/>
    <property type="evidence" value="ECO:0007669"/>
    <property type="project" value="UniProtKB-KW"/>
</dbReference>
<evidence type="ECO:0000256" key="8">
    <source>
        <dbReference type="ARBA" id="ARBA00022801"/>
    </source>
</evidence>
<gene>
    <name evidence="14" type="ORF">SAMN04487963_2680</name>
</gene>
<evidence type="ECO:0000256" key="2">
    <source>
        <dbReference type="ARBA" id="ARBA00001947"/>
    </source>
</evidence>
<name>A0A1I4RC75_9GAMM</name>
<dbReference type="EC" id="3.5.1.28" evidence="5"/>
<evidence type="ECO:0000256" key="3">
    <source>
        <dbReference type="ARBA" id="ARBA00004496"/>
    </source>
</evidence>
<evidence type="ECO:0000256" key="5">
    <source>
        <dbReference type="ARBA" id="ARBA00011901"/>
    </source>
</evidence>
<sequence length="196" mass="21648">MTSSKRTTSDSPASRVRATGILPDARWCPSPNYGDRPGGTAISLLVVHNISLPPGQFGGDQIERFFCNRLDPSEHPYFETIAGLQVSAHLLIRRDGSVVQFVNLKDRAWHAGRSSFCGQEECNDYSIGIELEGADDVPYAQPQYHALARVASLIMAAWPEITQDRITGHSDIAPGRKTDPGPAFDWEHFRHRLAGH</sequence>
<dbReference type="InterPro" id="IPR036505">
    <property type="entry name" value="Amidase/PGRP_sf"/>
</dbReference>
<evidence type="ECO:0000259" key="13">
    <source>
        <dbReference type="SMART" id="SM00644"/>
    </source>
</evidence>
<comment type="cofactor">
    <cofactor evidence="2">
        <name>Zn(2+)</name>
        <dbReference type="ChEBI" id="CHEBI:29105"/>
    </cofactor>
</comment>
<dbReference type="GO" id="GO:0009254">
    <property type="term" value="P:peptidoglycan turnover"/>
    <property type="evidence" value="ECO:0007669"/>
    <property type="project" value="TreeGrafter"/>
</dbReference>
<proteinExistence type="inferred from homology"/>
<evidence type="ECO:0000313" key="14">
    <source>
        <dbReference type="EMBL" id="SFM49888.1"/>
    </source>
</evidence>
<evidence type="ECO:0000256" key="4">
    <source>
        <dbReference type="ARBA" id="ARBA00007553"/>
    </source>
</evidence>
<evidence type="ECO:0000256" key="9">
    <source>
        <dbReference type="ARBA" id="ARBA00022833"/>
    </source>
</evidence>
<dbReference type="STRING" id="488535.SAMN04487963_2680"/>
<keyword evidence="9" id="KW-0862">Zinc</keyword>
<dbReference type="AlphaFoldDB" id="A0A1I4RC75"/>
<evidence type="ECO:0000256" key="1">
    <source>
        <dbReference type="ARBA" id="ARBA00001561"/>
    </source>
</evidence>
<evidence type="ECO:0000256" key="12">
    <source>
        <dbReference type="ARBA" id="ARBA00042615"/>
    </source>
</evidence>
<dbReference type="GO" id="GO:0009253">
    <property type="term" value="P:peptidoglycan catabolic process"/>
    <property type="evidence" value="ECO:0007669"/>
    <property type="project" value="InterPro"/>
</dbReference>
<dbReference type="Proteomes" id="UP000198519">
    <property type="component" value="Unassembled WGS sequence"/>
</dbReference>
<comment type="catalytic activity">
    <reaction evidence="1">
        <text>Hydrolyzes the link between N-acetylmuramoyl residues and L-amino acid residues in certain cell-wall glycopeptides.</text>
        <dbReference type="EC" id="3.5.1.28"/>
    </reaction>
</comment>
<keyword evidence="7" id="KW-0479">Metal-binding</keyword>
<dbReference type="OrthoDB" id="9794842at2"/>
<feature type="domain" description="N-acetylmuramoyl-L-alanine amidase" evidence="13">
    <location>
        <begin position="30"/>
        <end position="181"/>
    </location>
</feature>
<comment type="similarity">
    <text evidence="4">Belongs to the N-acetylmuramoyl-L-alanine amidase 2 family.</text>
</comment>
<evidence type="ECO:0000256" key="7">
    <source>
        <dbReference type="ARBA" id="ARBA00022723"/>
    </source>
</evidence>
<keyword evidence="15" id="KW-1185">Reference proteome</keyword>
<dbReference type="GO" id="GO:0008745">
    <property type="term" value="F:N-acetylmuramoyl-L-alanine amidase activity"/>
    <property type="evidence" value="ECO:0007669"/>
    <property type="project" value="UniProtKB-EC"/>
</dbReference>
<evidence type="ECO:0000313" key="15">
    <source>
        <dbReference type="Proteomes" id="UP000198519"/>
    </source>
</evidence>
<dbReference type="CDD" id="cd06583">
    <property type="entry name" value="PGRP"/>
    <property type="match status" value="1"/>
</dbReference>
<dbReference type="SUPFAM" id="SSF55846">
    <property type="entry name" value="N-acetylmuramoyl-L-alanine amidase-like"/>
    <property type="match status" value="1"/>
</dbReference>